<name>A0ABQ5CZL5_9ASTR</name>
<keyword evidence="3" id="KW-1185">Reference proteome</keyword>
<gene>
    <name evidence="2" type="ORF">Tco_0911668</name>
</gene>
<feature type="compositionally biased region" description="Acidic residues" evidence="1">
    <location>
        <begin position="329"/>
        <end position="346"/>
    </location>
</feature>
<protein>
    <recommendedName>
        <fullName evidence="4">Ubiquitin-like protease family profile domain-containing protein</fullName>
    </recommendedName>
</protein>
<dbReference type="Proteomes" id="UP001151760">
    <property type="component" value="Unassembled WGS sequence"/>
</dbReference>
<proteinExistence type="predicted"/>
<feature type="region of interest" description="Disordered" evidence="1">
    <location>
        <begin position="1"/>
        <end position="26"/>
    </location>
</feature>
<feature type="region of interest" description="Disordered" evidence="1">
    <location>
        <begin position="324"/>
        <end position="347"/>
    </location>
</feature>
<dbReference type="EMBL" id="BQNB010014701">
    <property type="protein sequence ID" value="GJT31393.1"/>
    <property type="molecule type" value="Genomic_DNA"/>
</dbReference>
<evidence type="ECO:0000313" key="3">
    <source>
        <dbReference type="Proteomes" id="UP001151760"/>
    </source>
</evidence>
<evidence type="ECO:0008006" key="4">
    <source>
        <dbReference type="Google" id="ProtNLM"/>
    </source>
</evidence>
<evidence type="ECO:0000313" key="2">
    <source>
        <dbReference type="EMBL" id="GJT31393.1"/>
    </source>
</evidence>
<sequence>MATLYVRRSGRLSDQKKPNKGDDEEEVIDLTIKDWDGAGDGVDSMTNGEAKTSDTWQEGVGKEIDNIEKGMGKEKIIACKTEERKAERVMRKQKFRALVEKCKKVVHKGRLAELVRNSKKESEKGNSVAVKWKMAEKTIKGKMKNLHDGTEHIRDKPEEALDGESTDDDFVASKKIKMNKVVGIKIKPSSTTATNGKCIADPKNSNMKEKVAKDKVERVNRVHSRIPPINLFLVMTQLSVRQKQAVRDIGFGKHIDFKIKDIPTHLAYWLLDHFDEEACCLNINGKEIEITRELVTDVLGVPLEDLMPHIKWCTSDVLATLEKDKFPNDDGDDPAMNQESEDEGLDEEHGMKKFVSAFLEKAVELAELAGDVLDEGLSLHPDDVGFMELKELRDQMFATRTFSQKPCKYQEPTDQTYDNCHTPWNGRTQHEDVVEDGDELPFTQLCIELSDRVCTEFCRTNEPQDVPEFKTLDQPKRLNFDDGEELGIKIASGAIDMFTYVLNVAERSKNKQTAPRLFCHTAMLTSDMLKWEHKTALLMFNENMELVLGSSQYKRLDAVELVFFPIISGSHIFITCMNLKYNRVEYGITSFQWRQIHMLDTTFQLYAGTHPIKRA</sequence>
<reference evidence="2" key="2">
    <citation type="submission" date="2022-01" db="EMBL/GenBank/DDBJ databases">
        <authorList>
            <person name="Yamashiro T."/>
            <person name="Shiraishi A."/>
            <person name="Satake H."/>
            <person name="Nakayama K."/>
        </authorList>
    </citation>
    <scope>NUCLEOTIDE SEQUENCE</scope>
</reference>
<feature type="compositionally biased region" description="Basic and acidic residues" evidence="1">
    <location>
        <begin position="11"/>
        <end position="21"/>
    </location>
</feature>
<feature type="compositionally biased region" description="Polar residues" evidence="1">
    <location>
        <begin position="44"/>
        <end position="56"/>
    </location>
</feature>
<accession>A0ABQ5CZL5</accession>
<comment type="caution">
    <text evidence="2">The sequence shown here is derived from an EMBL/GenBank/DDBJ whole genome shotgun (WGS) entry which is preliminary data.</text>
</comment>
<evidence type="ECO:0000256" key="1">
    <source>
        <dbReference type="SAM" id="MobiDB-lite"/>
    </source>
</evidence>
<organism evidence="2 3">
    <name type="scientific">Tanacetum coccineum</name>
    <dbReference type="NCBI Taxonomy" id="301880"/>
    <lineage>
        <taxon>Eukaryota</taxon>
        <taxon>Viridiplantae</taxon>
        <taxon>Streptophyta</taxon>
        <taxon>Embryophyta</taxon>
        <taxon>Tracheophyta</taxon>
        <taxon>Spermatophyta</taxon>
        <taxon>Magnoliopsida</taxon>
        <taxon>eudicotyledons</taxon>
        <taxon>Gunneridae</taxon>
        <taxon>Pentapetalae</taxon>
        <taxon>asterids</taxon>
        <taxon>campanulids</taxon>
        <taxon>Asterales</taxon>
        <taxon>Asteraceae</taxon>
        <taxon>Asteroideae</taxon>
        <taxon>Anthemideae</taxon>
        <taxon>Anthemidinae</taxon>
        <taxon>Tanacetum</taxon>
    </lineage>
</organism>
<reference evidence="2" key="1">
    <citation type="journal article" date="2022" name="Int. J. Mol. Sci.">
        <title>Draft Genome of Tanacetum Coccineum: Genomic Comparison of Closely Related Tanacetum-Family Plants.</title>
        <authorList>
            <person name="Yamashiro T."/>
            <person name="Shiraishi A."/>
            <person name="Nakayama K."/>
            <person name="Satake H."/>
        </authorList>
    </citation>
    <scope>NUCLEOTIDE SEQUENCE</scope>
</reference>
<feature type="region of interest" description="Disordered" evidence="1">
    <location>
        <begin position="38"/>
        <end position="64"/>
    </location>
</feature>
<dbReference type="PANTHER" id="PTHR34835:SF90">
    <property type="entry name" value="AMINOTRANSFERASE-LIKE PLANT MOBILE DOMAIN-CONTAINING PROTEIN"/>
    <property type="match status" value="1"/>
</dbReference>
<dbReference type="PANTHER" id="PTHR34835">
    <property type="entry name" value="OS07G0283600 PROTEIN-RELATED"/>
    <property type="match status" value="1"/>
</dbReference>